<organism evidence="2 3">
    <name type="scientific">Pseudocercospora musae</name>
    <dbReference type="NCBI Taxonomy" id="113226"/>
    <lineage>
        <taxon>Eukaryota</taxon>
        <taxon>Fungi</taxon>
        <taxon>Dikarya</taxon>
        <taxon>Ascomycota</taxon>
        <taxon>Pezizomycotina</taxon>
        <taxon>Dothideomycetes</taxon>
        <taxon>Dothideomycetidae</taxon>
        <taxon>Mycosphaerellales</taxon>
        <taxon>Mycosphaerellaceae</taxon>
        <taxon>Pseudocercospora</taxon>
    </lineage>
</organism>
<protein>
    <submittedName>
        <fullName evidence="2">Uncharacterized protein</fullName>
    </submittedName>
</protein>
<gene>
    <name evidence="2" type="ORF">AC579_7149</name>
</gene>
<dbReference type="Proteomes" id="UP000073492">
    <property type="component" value="Unassembled WGS sequence"/>
</dbReference>
<proteinExistence type="predicted"/>
<evidence type="ECO:0000313" key="2">
    <source>
        <dbReference type="EMBL" id="KXT16091.1"/>
    </source>
</evidence>
<feature type="signal peptide" evidence="1">
    <location>
        <begin position="1"/>
        <end position="18"/>
    </location>
</feature>
<sequence>MHFSSFLAGAISLTVALAAPPPFEDNALVGKRGVGAGACATYCIIWIEDPPVFAACVIGCAATGVPETDGLKPKTLENGTIVFE</sequence>
<dbReference type="OrthoDB" id="70250at2759"/>
<accession>A0A139IMV0</accession>
<name>A0A139IMV0_9PEZI</name>
<keyword evidence="1" id="KW-0732">Signal</keyword>
<dbReference type="EMBL" id="LFZO01000045">
    <property type="protein sequence ID" value="KXT16091.1"/>
    <property type="molecule type" value="Genomic_DNA"/>
</dbReference>
<reference evidence="2 3" key="1">
    <citation type="submission" date="2015-07" db="EMBL/GenBank/DDBJ databases">
        <title>Comparative genomics of the Sigatoka disease complex on banana suggests a link between parallel evolutionary changes in Pseudocercospora fijiensis and Pseudocercospora eumusae and increased virulence on the banana host.</title>
        <authorList>
            <person name="Chang T.-C."/>
            <person name="Salvucci A."/>
            <person name="Crous P.W."/>
            <person name="Stergiopoulos I."/>
        </authorList>
    </citation>
    <scope>NUCLEOTIDE SEQUENCE [LARGE SCALE GENOMIC DNA]</scope>
    <source>
        <strain evidence="2 3">CBS 116634</strain>
    </source>
</reference>
<dbReference type="AlphaFoldDB" id="A0A139IMV0"/>
<evidence type="ECO:0000313" key="3">
    <source>
        <dbReference type="Proteomes" id="UP000073492"/>
    </source>
</evidence>
<feature type="chain" id="PRO_5007297549" evidence="1">
    <location>
        <begin position="19"/>
        <end position="84"/>
    </location>
</feature>
<comment type="caution">
    <text evidence="2">The sequence shown here is derived from an EMBL/GenBank/DDBJ whole genome shotgun (WGS) entry which is preliminary data.</text>
</comment>
<evidence type="ECO:0000256" key="1">
    <source>
        <dbReference type="SAM" id="SignalP"/>
    </source>
</evidence>
<keyword evidence="3" id="KW-1185">Reference proteome</keyword>